<dbReference type="PANTHER" id="PTHR47506">
    <property type="entry name" value="TRANSCRIPTIONAL REGULATORY PROTEIN"/>
    <property type="match status" value="1"/>
</dbReference>
<evidence type="ECO:0000256" key="4">
    <source>
        <dbReference type="PROSITE-ProRule" id="PRU00335"/>
    </source>
</evidence>
<dbReference type="SUPFAM" id="SSF46689">
    <property type="entry name" value="Homeodomain-like"/>
    <property type="match status" value="1"/>
</dbReference>
<dbReference type="RefSeq" id="WP_378484860.1">
    <property type="nucleotide sequence ID" value="NZ_JBHUFB010000009.1"/>
</dbReference>
<organism evidence="6 7">
    <name type="scientific">Rhodococcus gannanensis</name>
    <dbReference type="NCBI Taxonomy" id="1960308"/>
    <lineage>
        <taxon>Bacteria</taxon>
        <taxon>Bacillati</taxon>
        <taxon>Actinomycetota</taxon>
        <taxon>Actinomycetes</taxon>
        <taxon>Mycobacteriales</taxon>
        <taxon>Nocardiaceae</taxon>
        <taxon>Rhodococcus</taxon>
    </lineage>
</organism>
<dbReference type="PANTHER" id="PTHR47506:SF1">
    <property type="entry name" value="HTH-TYPE TRANSCRIPTIONAL REGULATOR YJDC"/>
    <property type="match status" value="1"/>
</dbReference>
<keyword evidence="1" id="KW-0805">Transcription regulation</keyword>
<reference evidence="7" key="1">
    <citation type="journal article" date="2019" name="Int. J. Syst. Evol. Microbiol.">
        <title>The Global Catalogue of Microorganisms (GCM) 10K type strain sequencing project: providing services to taxonomists for standard genome sequencing and annotation.</title>
        <authorList>
            <consortium name="The Broad Institute Genomics Platform"/>
            <consortium name="The Broad Institute Genome Sequencing Center for Infectious Disease"/>
            <person name="Wu L."/>
            <person name="Ma J."/>
        </authorList>
    </citation>
    <scope>NUCLEOTIDE SEQUENCE [LARGE SCALE GENOMIC DNA]</scope>
    <source>
        <strain evidence="7">DT72</strain>
    </source>
</reference>
<dbReference type="Pfam" id="PF00440">
    <property type="entry name" value="TetR_N"/>
    <property type="match status" value="1"/>
</dbReference>
<proteinExistence type="predicted"/>
<protein>
    <submittedName>
        <fullName evidence="6">TetR/AcrR family transcriptional regulator</fullName>
    </submittedName>
</protein>
<evidence type="ECO:0000313" key="7">
    <source>
        <dbReference type="Proteomes" id="UP001597286"/>
    </source>
</evidence>
<dbReference type="Proteomes" id="UP001597286">
    <property type="component" value="Unassembled WGS sequence"/>
</dbReference>
<feature type="DNA-binding region" description="H-T-H motif" evidence="4">
    <location>
        <begin position="37"/>
        <end position="56"/>
    </location>
</feature>
<comment type="caution">
    <text evidence="6">The sequence shown here is derived from an EMBL/GenBank/DDBJ whole genome shotgun (WGS) entry which is preliminary data.</text>
</comment>
<dbReference type="PRINTS" id="PR00455">
    <property type="entry name" value="HTHTETR"/>
</dbReference>
<dbReference type="PROSITE" id="PS50977">
    <property type="entry name" value="HTH_TETR_2"/>
    <property type="match status" value="1"/>
</dbReference>
<accession>A0ABW4P2Y2</accession>
<dbReference type="EMBL" id="JBHUFB010000009">
    <property type="protein sequence ID" value="MFD1812353.1"/>
    <property type="molecule type" value="Genomic_DNA"/>
</dbReference>
<name>A0ABW4P2Y2_9NOCA</name>
<dbReference type="InterPro" id="IPR009057">
    <property type="entry name" value="Homeodomain-like_sf"/>
</dbReference>
<evidence type="ECO:0000256" key="2">
    <source>
        <dbReference type="ARBA" id="ARBA00023125"/>
    </source>
</evidence>
<evidence type="ECO:0000256" key="3">
    <source>
        <dbReference type="ARBA" id="ARBA00023163"/>
    </source>
</evidence>
<keyword evidence="7" id="KW-1185">Reference proteome</keyword>
<dbReference type="Gene3D" id="1.10.357.10">
    <property type="entry name" value="Tetracycline Repressor, domain 2"/>
    <property type="match status" value="1"/>
</dbReference>
<evidence type="ECO:0000259" key="5">
    <source>
        <dbReference type="PROSITE" id="PS50977"/>
    </source>
</evidence>
<keyword evidence="2 4" id="KW-0238">DNA-binding</keyword>
<gene>
    <name evidence="6" type="ORF">ACFSJG_09025</name>
</gene>
<dbReference type="InterPro" id="IPR001647">
    <property type="entry name" value="HTH_TetR"/>
</dbReference>
<keyword evidence="3" id="KW-0804">Transcription</keyword>
<evidence type="ECO:0000256" key="1">
    <source>
        <dbReference type="ARBA" id="ARBA00023015"/>
    </source>
</evidence>
<feature type="domain" description="HTH tetR-type" evidence="5">
    <location>
        <begin position="14"/>
        <end position="74"/>
    </location>
</feature>
<sequence>MPRITAPTVAEHRAAQQRALLDAARELLAEGEPEIPGFAEVAARAGLARSSMYQYFRSRQHLLEALIEDAFPRWSARVDEAMAAAGAPDRRILAYVTANLDLVAEGEHAIASAIAAVAPSEKVNRASAEMHNQLKAPLVDALDELGVPDAAETADLVNAVVHAASRQIEAGADVAAVRSRATALIEPYVTLVAHRTGYGNSTT</sequence>
<evidence type="ECO:0000313" key="6">
    <source>
        <dbReference type="EMBL" id="MFD1812353.1"/>
    </source>
</evidence>